<reference evidence="4 5" key="1">
    <citation type="submission" date="2019-03" db="EMBL/GenBank/DDBJ databases">
        <title>Genomic Encyclopedia of Type Strains, Phase IV (KMG-IV): sequencing the most valuable type-strain genomes for metagenomic binning, comparative biology and taxonomic classification.</title>
        <authorList>
            <person name="Goeker M."/>
        </authorList>
    </citation>
    <scope>NUCLEOTIDE SEQUENCE [LARGE SCALE GENOMIC DNA]</scope>
    <source>
        <strain evidence="4 5">DSM 1709</strain>
    </source>
</reference>
<dbReference type="GO" id="GO:0042597">
    <property type="term" value="C:periplasmic space"/>
    <property type="evidence" value="ECO:0007669"/>
    <property type="project" value="InterPro"/>
</dbReference>
<dbReference type="NCBIfam" id="TIGR03870">
    <property type="entry name" value="ABC_MoxJ"/>
    <property type="match status" value="1"/>
</dbReference>
<proteinExistence type="predicted"/>
<evidence type="ECO:0000256" key="2">
    <source>
        <dbReference type="SAM" id="SignalP"/>
    </source>
</evidence>
<comment type="caution">
    <text evidence="4">The sequence shown here is derived from an EMBL/GenBank/DDBJ whole genome shotgun (WGS) entry which is preliminary data.</text>
</comment>
<name>A0A4R2MQN0_RUBGE</name>
<feature type="chain" id="PRO_5020249832" evidence="2">
    <location>
        <begin position="25"/>
        <end position="297"/>
    </location>
</feature>
<sequence>MQGRSLGHVAMALVMLAAQGTAAAADTNEPVPTLRACAADDDMPFTNAASQGFEDRLAAELAAALGMKLERVGFADPRYMVRDGIDQGRCDVMLGADAGDPRLLTGRPYYAANYVFLSRAQDRLALQDWDSPALASARLGVIPGTPAETMLTQIGRHADSFNYMMSLGGHKAMRNRFVRYDVEKLVRDLAAGRIDVAVAWAPAVARYVRDSPVPLAAVPVPDARKSNGEPVLFRYETAIGVKKGNEALLERIEAAAARYRPRFDQVLAEQGLPALGGRLAAIPAQTTAAAAERSTTQ</sequence>
<dbReference type="PANTHER" id="PTHR35936">
    <property type="entry name" value="MEMBRANE-BOUND LYTIC MUREIN TRANSGLYCOSYLASE F"/>
    <property type="match status" value="1"/>
</dbReference>
<dbReference type="PANTHER" id="PTHR35936:SF17">
    <property type="entry name" value="ARGININE-BINDING EXTRACELLULAR PROTEIN ARTP"/>
    <property type="match status" value="1"/>
</dbReference>
<evidence type="ECO:0000313" key="4">
    <source>
        <dbReference type="EMBL" id="TCP01693.1"/>
    </source>
</evidence>
<gene>
    <name evidence="4" type="ORF">EV684_10832</name>
</gene>
<dbReference type="GeneID" id="99683779"/>
<organism evidence="4 5">
    <name type="scientific">Rubrivivax gelatinosus</name>
    <name type="common">Rhodocyclus gelatinosus</name>
    <name type="synonym">Rhodopseudomonas gelatinosa</name>
    <dbReference type="NCBI Taxonomy" id="28068"/>
    <lineage>
        <taxon>Bacteria</taxon>
        <taxon>Pseudomonadati</taxon>
        <taxon>Pseudomonadota</taxon>
        <taxon>Betaproteobacteria</taxon>
        <taxon>Burkholderiales</taxon>
        <taxon>Sphaerotilaceae</taxon>
        <taxon>Rubrivivax</taxon>
    </lineage>
</organism>
<dbReference type="EMBL" id="SLXD01000008">
    <property type="protein sequence ID" value="TCP01693.1"/>
    <property type="molecule type" value="Genomic_DNA"/>
</dbReference>
<dbReference type="Proteomes" id="UP000295106">
    <property type="component" value="Unassembled WGS sequence"/>
</dbReference>
<dbReference type="InterPro" id="IPR001638">
    <property type="entry name" value="Solute-binding_3/MltF_N"/>
</dbReference>
<accession>A0A4R2MQN0</accession>
<dbReference type="RefSeq" id="WP_200222342.1">
    <property type="nucleotide sequence ID" value="NZ_CP181386.1"/>
</dbReference>
<evidence type="ECO:0000259" key="3">
    <source>
        <dbReference type="SMART" id="SM00062"/>
    </source>
</evidence>
<dbReference type="Gene3D" id="3.40.190.10">
    <property type="entry name" value="Periplasmic binding protein-like II"/>
    <property type="match status" value="2"/>
</dbReference>
<dbReference type="SUPFAM" id="SSF53850">
    <property type="entry name" value="Periplasmic binding protein-like II"/>
    <property type="match status" value="1"/>
</dbReference>
<dbReference type="SMART" id="SM00062">
    <property type="entry name" value="PBPb"/>
    <property type="match status" value="1"/>
</dbReference>
<keyword evidence="1 2" id="KW-0732">Signal</keyword>
<dbReference type="InterPro" id="IPR022455">
    <property type="entry name" value="Methanol_oxidation_MoxJ"/>
</dbReference>
<dbReference type="GO" id="GO:0046170">
    <property type="term" value="P:methanol catabolic process"/>
    <property type="evidence" value="ECO:0007669"/>
    <property type="project" value="InterPro"/>
</dbReference>
<feature type="domain" description="Solute-binding protein family 3/N-terminal" evidence="3">
    <location>
        <begin position="33"/>
        <end position="270"/>
    </location>
</feature>
<dbReference type="AlphaFoldDB" id="A0A4R2MQN0"/>
<feature type="signal peptide" evidence="2">
    <location>
        <begin position="1"/>
        <end position="24"/>
    </location>
</feature>
<evidence type="ECO:0000313" key="5">
    <source>
        <dbReference type="Proteomes" id="UP000295106"/>
    </source>
</evidence>
<protein>
    <submittedName>
        <fullName evidence="4">MxaJ protein</fullName>
    </submittedName>
</protein>
<evidence type="ECO:0000256" key="1">
    <source>
        <dbReference type="ARBA" id="ARBA00022729"/>
    </source>
</evidence>